<organism evidence="6 7">
    <name type="scientific">Elysia chlorotica</name>
    <name type="common">Eastern emerald elysia</name>
    <name type="synonym">Sea slug</name>
    <dbReference type="NCBI Taxonomy" id="188477"/>
    <lineage>
        <taxon>Eukaryota</taxon>
        <taxon>Metazoa</taxon>
        <taxon>Spiralia</taxon>
        <taxon>Lophotrochozoa</taxon>
        <taxon>Mollusca</taxon>
        <taxon>Gastropoda</taxon>
        <taxon>Heterobranchia</taxon>
        <taxon>Euthyneura</taxon>
        <taxon>Panpulmonata</taxon>
        <taxon>Sacoglossa</taxon>
        <taxon>Placobranchoidea</taxon>
        <taxon>Plakobranchidae</taxon>
        <taxon>Elysia</taxon>
    </lineage>
</organism>
<feature type="compositionally biased region" description="Basic and acidic residues" evidence="5">
    <location>
        <begin position="552"/>
        <end position="564"/>
    </location>
</feature>
<proteinExistence type="predicted"/>
<feature type="non-terminal residue" evidence="6">
    <location>
        <position position="1"/>
    </location>
</feature>
<evidence type="ECO:0000256" key="3">
    <source>
        <dbReference type="ARBA" id="ARBA00022614"/>
    </source>
</evidence>
<keyword evidence="7" id="KW-1185">Reference proteome</keyword>
<evidence type="ECO:0000256" key="1">
    <source>
        <dbReference type="ARBA" id="ARBA00004496"/>
    </source>
</evidence>
<evidence type="ECO:0000256" key="2">
    <source>
        <dbReference type="ARBA" id="ARBA00022490"/>
    </source>
</evidence>
<feature type="region of interest" description="Disordered" evidence="5">
    <location>
        <begin position="517"/>
        <end position="634"/>
    </location>
</feature>
<sequence>ASGAWLIAHHAEQRRRFKAVLCSKPRTYSRLKEERKKSELHGTKLGTYKFNEDTDDDEEEEEAEDDGAILDGFFLMKHCCVEDPSDLCSVNIANKELVDVKEEDLGLFENVAYVNAGENYLPFEAFRGFPSLRELEIPLNGLRNLKISHTDFTCLEMLDLSYNNLSQDDLLTIGLLSHLKVLHLTGNGFTNLPQDLAMPYLSREKEVRLERFACLEVLLLDDNKFMDMTVFASLAGLPRLRHLNMAKNQIFFVPQLKSVEGRVVTQDGHGRKKRGADGRPKSAGSGSGRRSRTGEGKKRSRSQMSKLGKEQSGTLVSLEEEETTAAPVEDLAEDEKVKVDQDESIKPVDGDAADFVKTENDPVVPVTDESAPDLMIDDFGESDLTARIDELKLDEQEVTVAEPPPVPKLPPFPELRYLNLADNKICEEDALLAVAAWPMLLELDIQGNPLTTETSGDPPLIRRFLMDRLGIKVNRIKRPAESGFLVKEKVEIRPQRRKVTDVVPKVPKLSLEEKLRFALAPPPAPPKHASTPPFKDRRGKPRSVLPPIPTTPKRELTEAWADKILEEEEEEEEEEDEEDRQRAQDNSSGAFFMTQVDGQTEGDRKPKKSKREKTLRTEDEDADSNADQLEGEGTKKIDDRYKGYELLLDIEELEDEPELPPAKDIQSNIRALKHTLNHMLVYRDPAVELSKVKMAVPEYRRAPVPRGEPHKSYQERVDDVLSGLKTRSTLEEEKLTSVLKDKSSRGHRKFPEAEELLGQIQRRYNAVRSHSLKDARIARNITSEVIGLLPAPTSKPGGKTKAT</sequence>
<dbReference type="OrthoDB" id="1687175at2759"/>
<accession>A0A433TB04</accession>
<dbReference type="PANTHER" id="PTHR22710:SF2">
    <property type="entry name" value="X-RAY RADIATION RESISTANCE-ASSOCIATED PROTEIN 1"/>
    <property type="match status" value="1"/>
</dbReference>
<dbReference type="EMBL" id="RQTK01000490">
    <property type="protein sequence ID" value="RUS78772.1"/>
    <property type="molecule type" value="Genomic_DNA"/>
</dbReference>
<keyword evidence="4" id="KW-0677">Repeat</keyword>
<feature type="compositionally biased region" description="Acidic residues" evidence="5">
    <location>
        <begin position="565"/>
        <end position="578"/>
    </location>
</feature>
<gene>
    <name evidence="6" type="ORF">EGW08_013456</name>
</gene>
<feature type="compositionally biased region" description="Basic and acidic residues" evidence="5">
    <location>
        <begin position="334"/>
        <end position="343"/>
    </location>
</feature>
<dbReference type="GO" id="GO:0005737">
    <property type="term" value="C:cytoplasm"/>
    <property type="evidence" value="ECO:0007669"/>
    <property type="project" value="UniProtKB-SubCell"/>
</dbReference>
<protein>
    <recommendedName>
        <fullName evidence="8">X-ray radiation resistance-associated protein 1</fullName>
    </recommendedName>
</protein>
<dbReference type="GO" id="GO:0005634">
    <property type="term" value="C:nucleus"/>
    <property type="evidence" value="ECO:0007669"/>
    <property type="project" value="TreeGrafter"/>
</dbReference>
<reference evidence="6 7" key="1">
    <citation type="submission" date="2019-01" db="EMBL/GenBank/DDBJ databases">
        <title>A draft genome assembly of the solar-powered sea slug Elysia chlorotica.</title>
        <authorList>
            <person name="Cai H."/>
            <person name="Li Q."/>
            <person name="Fang X."/>
            <person name="Li J."/>
            <person name="Curtis N.E."/>
            <person name="Altenburger A."/>
            <person name="Shibata T."/>
            <person name="Feng M."/>
            <person name="Maeda T."/>
            <person name="Schwartz J.A."/>
            <person name="Shigenobu S."/>
            <person name="Lundholm N."/>
            <person name="Nishiyama T."/>
            <person name="Yang H."/>
            <person name="Hasebe M."/>
            <person name="Li S."/>
            <person name="Pierce S.K."/>
            <person name="Wang J."/>
        </authorList>
    </citation>
    <scope>NUCLEOTIDE SEQUENCE [LARGE SCALE GENOMIC DNA]</scope>
    <source>
        <strain evidence="6">EC2010</strain>
        <tissue evidence="6">Whole organism of an adult</tissue>
    </source>
</reference>
<evidence type="ECO:0000256" key="4">
    <source>
        <dbReference type="ARBA" id="ARBA00022737"/>
    </source>
</evidence>
<feature type="region of interest" description="Disordered" evidence="5">
    <location>
        <begin position="263"/>
        <end position="343"/>
    </location>
</feature>
<dbReference type="Proteomes" id="UP000271974">
    <property type="component" value="Unassembled WGS sequence"/>
</dbReference>
<keyword evidence="2" id="KW-0963">Cytoplasm</keyword>
<evidence type="ECO:0000313" key="6">
    <source>
        <dbReference type="EMBL" id="RUS78772.1"/>
    </source>
</evidence>
<dbReference type="PANTHER" id="PTHR22710">
    <property type="entry name" value="X-RAY RADIATION RESISTANCE ASSOCIATED PROTEIN 1 XRRA1"/>
    <property type="match status" value="1"/>
</dbReference>
<dbReference type="STRING" id="188477.A0A433TB04"/>
<dbReference type="Gene3D" id="3.80.10.10">
    <property type="entry name" value="Ribonuclease Inhibitor"/>
    <property type="match status" value="2"/>
</dbReference>
<evidence type="ECO:0008006" key="8">
    <source>
        <dbReference type="Google" id="ProtNLM"/>
    </source>
</evidence>
<dbReference type="AlphaFoldDB" id="A0A433TB04"/>
<keyword evidence="3" id="KW-0433">Leucine-rich repeat</keyword>
<name>A0A433TB04_ELYCH</name>
<dbReference type="SUPFAM" id="SSF52058">
    <property type="entry name" value="L domain-like"/>
    <property type="match status" value="1"/>
</dbReference>
<evidence type="ECO:0000256" key="5">
    <source>
        <dbReference type="SAM" id="MobiDB-lite"/>
    </source>
</evidence>
<comment type="subcellular location">
    <subcellularLocation>
        <location evidence="1">Cytoplasm</location>
    </subcellularLocation>
</comment>
<evidence type="ECO:0000313" key="7">
    <source>
        <dbReference type="Proteomes" id="UP000271974"/>
    </source>
</evidence>
<dbReference type="InterPro" id="IPR032675">
    <property type="entry name" value="LRR_dom_sf"/>
</dbReference>
<comment type="caution">
    <text evidence="6">The sequence shown here is derived from an EMBL/GenBank/DDBJ whole genome shotgun (WGS) entry which is preliminary data.</text>
</comment>